<accession>A0A0D0D2A2</accession>
<dbReference type="EMBL" id="KN829256">
    <property type="protein sequence ID" value="KIK73994.1"/>
    <property type="molecule type" value="Genomic_DNA"/>
</dbReference>
<proteinExistence type="predicted"/>
<dbReference type="HOGENOM" id="CLU_2622738_0_0_1"/>
<evidence type="ECO:0000313" key="1">
    <source>
        <dbReference type="EMBL" id="KIK73994.1"/>
    </source>
</evidence>
<dbReference type="Proteomes" id="UP000054538">
    <property type="component" value="Unassembled WGS sequence"/>
</dbReference>
<reference evidence="1 2" key="1">
    <citation type="submission" date="2014-04" db="EMBL/GenBank/DDBJ databases">
        <authorList>
            <consortium name="DOE Joint Genome Institute"/>
            <person name="Kuo A."/>
            <person name="Kohler A."/>
            <person name="Jargeat P."/>
            <person name="Nagy L.G."/>
            <person name="Floudas D."/>
            <person name="Copeland A."/>
            <person name="Barry K.W."/>
            <person name="Cichocki N."/>
            <person name="Veneault-Fourrey C."/>
            <person name="LaButti K."/>
            <person name="Lindquist E.A."/>
            <person name="Lipzen A."/>
            <person name="Lundell T."/>
            <person name="Morin E."/>
            <person name="Murat C."/>
            <person name="Sun H."/>
            <person name="Tunlid A."/>
            <person name="Henrissat B."/>
            <person name="Grigoriev I.V."/>
            <person name="Hibbett D.S."/>
            <person name="Martin F."/>
            <person name="Nordberg H.P."/>
            <person name="Cantor M.N."/>
            <person name="Hua S.X."/>
        </authorList>
    </citation>
    <scope>NUCLEOTIDE SEQUENCE [LARGE SCALE GENOMIC DNA]</scope>
    <source>
        <strain evidence="1 2">Ve08.2h10</strain>
    </source>
</reference>
<evidence type="ECO:0000313" key="2">
    <source>
        <dbReference type="Proteomes" id="UP000054538"/>
    </source>
</evidence>
<dbReference type="InParanoid" id="A0A0D0D2A2"/>
<dbReference type="AlphaFoldDB" id="A0A0D0D2A2"/>
<reference evidence="2" key="2">
    <citation type="submission" date="2015-01" db="EMBL/GenBank/DDBJ databases">
        <title>Evolutionary Origins and Diversification of the Mycorrhizal Mutualists.</title>
        <authorList>
            <consortium name="DOE Joint Genome Institute"/>
            <consortium name="Mycorrhizal Genomics Consortium"/>
            <person name="Kohler A."/>
            <person name="Kuo A."/>
            <person name="Nagy L.G."/>
            <person name="Floudas D."/>
            <person name="Copeland A."/>
            <person name="Barry K.W."/>
            <person name="Cichocki N."/>
            <person name="Veneault-Fourrey C."/>
            <person name="LaButti K."/>
            <person name="Lindquist E.A."/>
            <person name="Lipzen A."/>
            <person name="Lundell T."/>
            <person name="Morin E."/>
            <person name="Murat C."/>
            <person name="Riley R."/>
            <person name="Ohm R."/>
            <person name="Sun H."/>
            <person name="Tunlid A."/>
            <person name="Henrissat B."/>
            <person name="Grigoriev I.V."/>
            <person name="Hibbett D.S."/>
            <person name="Martin F."/>
        </authorList>
    </citation>
    <scope>NUCLEOTIDE SEQUENCE [LARGE SCALE GENOMIC DNA]</scope>
    <source>
        <strain evidence="2">Ve08.2h10</strain>
    </source>
</reference>
<keyword evidence="2" id="KW-1185">Reference proteome</keyword>
<organism evidence="1 2">
    <name type="scientific">Paxillus rubicundulus Ve08.2h10</name>
    <dbReference type="NCBI Taxonomy" id="930991"/>
    <lineage>
        <taxon>Eukaryota</taxon>
        <taxon>Fungi</taxon>
        <taxon>Dikarya</taxon>
        <taxon>Basidiomycota</taxon>
        <taxon>Agaricomycotina</taxon>
        <taxon>Agaricomycetes</taxon>
        <taxon>Agaricomycetidae</taxon>
        <taxon>Boletales</taxon>
        <taxon>Paxilineae</taxon>
        <taxon>Paxillaceae</taxon>
        <taxon>Paxillus</taxon>
    </lineage>
</organism>
<name>A0A0D0D2A2_9AGAM</name>
<protein>
    <submittedName>
        <fullName evidence="1">Uncharacterized protein</fullName>
    </submittedName>
</protein>
<gene>
    <name evidence="1" type="ORF">PAXRUDRAFT_20316</name>
</gene>
<sequence>MATLGILVRDRLERDLRKSLFETIKNKYDPHKLFVVAQGVGADDWNPELQRFSEDAEDNSEQAFSISLTIYLKVKTTL</sequence>